<keyword evidence="6" id="KW-0256">Endoplasmic reticulum</keyword>
<dbReference type="Gene3D" id="3.40.50.300">
    <property type="entry name" value="P-loop containing nucleotide triphosphate hydrolases"/>
    <property type="match status" value="1"/>
</dbReference>
<keyword evidence="4 11" id="KW-0812">Transmembrane</keyword>
<reference evidence="12" key="1">
    <citation type="submission" date="2022-12" db="EMBL/GenBank/DDBJ databases">
        <title>Chromosome-level genome assembly of the bean flower thrips Megalurothrips usitatus.</title>
        <authorList>
            <person name="Ma L."/>
            <person name="Liu Q."/>
            <person name="Li H."/>
            <person name="Cai W."/>
        </authorList>
    </citation>
    <scope>NUCLEOTIDE SEQUENCE</scope>
    <source>
        <strain evidence="12">Cailab_2022a</strain>
    </source>
</reference>
<organism evidence="12 13">
    <name type="scientific">Megalurothrips usitatus</name>
    <name type="common">bean blossom thrips</name>
    <dbReference type="NCBI Taxonomy" id="439358"/>
    <lineage>
        <taxon>Eukaryota</taxon>
        <taxon>Metazoa</taxon>
        <taxon>Ecdysozoa</taxon>
        <taxon>Arthropoda</taxon>
        <taxon>Hexapoda</taxon>
        <taxon>Insecta</taxon>
        <taxon>Pterygota</taxon>
        <taxon>Neoptera</taxon>
        <taxon>Paraneoptera</taxon>
        <taxon>Thysanoptera</taxon>
        <taxon>Terebrantia</taxon>
        <taxon>Thripoidea</taxon>
        <taxon>Thripidae</taxon>
        <taxon>Megalurothrips</taxon>
    </lineage>
</organism>
<dbReference type="EMBL" id="JAPTSV010000006">
    <property type="protein sequence ID" value="KAJ1527086.1"/>
    <property type="molecule type" value="Genomic_DNA"/>
</dbReference>
<dbReference type="SUPFAM" id="SSF52540">
    <property type="entry name" value="P-loop containing nucleoside triphosphate hydrolases"/>
    <property type="match status" value="1"/>
</dbReference>
<proteinExistence type="inferred from homology"/>
<dbReference type="AlphaFoldDB" id="A0AAV7XUE1"/>
<evidence type="ECO:0000256" key="6">
    <source>
        <dbReference type="ARBA" id="ARBA00022824"/>
    </source>
</evidence>
<dbReference type="PROSITE" id="PS51417">
    <property type="entry name" value="ARF"/>
    <property type="match status" value="1"/>
</dbReference>
<evidence type="ECO:0000256" key="2">
    <source>
        <dbReference type="ARBA" id="ARBA00005619"/>
    </source>
</evidence>
<evidence type="ECO:0000256" key="10">
    <source>
        <dbReference type="ARBA" id="ARBA00023170"/>
    </source>
</evidence>
<dbReference type="InterPro" id="IPR027417">
    <property type="entry name" value="P-loop_NTPase"/>
</dbReference>
<evidence type="ECO:0000256" key="1">
    <source>
        <dbReference type="ARBA" id="ARBA00004389"/>
    </source>
</evidence>
<dbReference type="InterPro" id="IPR019009">
    <property type="entry name" value="SRP_receptor_beta_su"/>
</dbReference>
<dbReference type="PANTHER" id="PTHR11711">
    <property type="entry name" value="ADP RIBOSYLATION FACTOR-RELATED"/>
    <property type="match status" value="1"/>
</dbReference>
<evidence type="ECO:0000256" key="5">
    <source>
        <dbReference type="ARBA" id="ARBA00022741"/>
    </source>
</evidence>
<dbReference type="InterPro" id="IPR024156">
    <property type="entry name" value="Small_GTPase_ARF"/>
</dbReference>
<comment type="caution">
    <text evidence="12">The sequence shown here is derived from an EMBL/GenBank/DDBJ whole genome shotgun (WGS) entry which is preliminary data.</text>
</comment>
<evidence type="ECO:0000256" key="8">
    <source>
        <dbReference type="ARBA" id="ARBA00023134"/>
    </source>
</evidence>
<dbReference type="Pfam" id="PF09439">
    <property type="entry name" value="SRPRB"/>
    <property type="match status" value="1"/>
</dbReference>
<keyword evidence="5" id="KW-0547">Nucleotide-binding</keyword>
<dbReference type="SMART" id="SM00177">
    <property type="entry name" value="ARF"/>
    <property type="match status" value="1"/>
</dbReference>
<feature type="transmembrane region" description="Helical" evidence="11">
    <location>
        <begin position="30"/>
        <end position="51"/>
    </location>
</feature>
<evidence type="ECO:0000256" key="3">
    <source>
        <dbReference type="ARBA" id="ARBA00020256"/>
    </source>
</evidence>
<dbReference type="CDD" id="cd04105">
    <property type="entry name" value="SR_beta"/>
    <property type="match status" value="1"/>
</dbReference>
<evidence type="ECO:0000256" key="7">
    <source>
        <dbReference type="ARBA" id="ARBA00022989"/>
    </source>
</evidence>
<evidence type="ECO:0000256" key="11">
    <source>
        <dbReference type="SAM" id="Phobius"/>
    </source>
</evidence>
<dbReference type="GO" id="GO:0005525">
    <property type="term" value="F:GTP binding"/>
    <property type="evidence" value="ECO:0007669"/>
    <property type="project" value="UniProtKB-KW"/>
</dbReference>
<protein>
    <recommendedName>
        <fullName evidence="3">Signal recognition particle receptor subunit beta</fullName>
    </recommendedName>
</protein>
<name>A0AAV7XUE1_9NEOP</name>
<evidence type="ECO:0000313" key="13">
    <source>
        <dbReference type="Proteomes" id="UP001075354"/>
    </source>
</evidence>
<accession>A0AAV7XUE1</accession>
<dbReference type="Proteomes" id="UP001075354">
    <property type="component" value="Chromosome 6"/>
</dbReference>
<comment type="similarity">
    <text evidence="2">Belongs to the SRP receptor beta subunit family.</text>
</comment>
<sequence>MDKSAKPSAKLDRKVYSISSLKFDITDPQFVAILVGVFAVVLTFVILKLFLRQRIARRGVLLVGLCDAGKTLVWSQLLFGRKVDTHTSIKENVGEYQTNKGVLKLIDIPGHERLRMKFLDQYKSSTRALIFVVDALTFQKDLRDIAEYLYNILLDGVISRNNPSVLILAHKQDQPMAKGSTLLQTNLERELNLLRDTRDKQLDSLSEKAVKQSYLGKEGKDFTFSQLSVQVDFAETSALSDDPSGLEPVKNWLASVA</sequence>
<dbReference type="GO" id="GO:0005789">
    <property type="term" value="C:endoplasmic reticulum membrane"/>
    <property type="evidence" value="ECO:0007669"/>
    <property type="project" value="UniProtKB-SubCell"/>
</dbReference>
<evidence type="ECO:0000256" key="9">
    <source>
        <dbReference type="ARBA" id="ARBA00023136"/>
    </source>
</evidence>
<comment type="subcellular location">
    <subcellularLocation>
        <location evidence="1">Endoplasmic reticulum membrane</location>
        <topology evidence="1">Single-pass membrane protein</topology>
    </subcellularLocation>
</comment>
<evidence type="ECO:0000256" key="4">
    <source>
        <dbReference type="ARBA" id="ARBA00022692"/>
    </source>
</evidence>
<keyword evidence="8" id="KW-0342">GTP-binding</keyword>
<gene>
    <name evidence="12" type="ORF">ONE63_008627</name>
</gene>
<keyword evidence="9 11" id="KW-0472">Membrane</keyword>
<keyword evidence="7 11" id="KW-1133">Transmembrane helix</keyword>
<keyword evidence="10" id="KW-0675">Receptor</keyword>
<keyword evidence="13" id="KW-1185">Reference proteome</keyword>
<evidence type="ECO:0000313" key="12">
    <source>
        <dbReference type="EMBL" id="KAJ1527086.1"/>
    </source>
</evidence>